<dbReference type="AlphaFoldDB" id="A0A6G1GNR7"/>
<dbReference type="PROSITE" id="PS50048">
    <property type="entry name" value="ZN2_CY6_FUNGAL_2"/>
    <property type="match status" value="1"/>
</dbReference>
<feature type="region of interest" description="Disordered" evidence="7">
    <location>
        <begin position="570"/>
        <end position="597"/>
    </location>
</feature>
<keyword evidence="2" id="KW-0285">Flavoprotein</keyword>
<dbReference type="SUPFAM" id="SSF51905">
    <property type="entry name" value="FAD/NAD(P)-binding domain"/>
    <property type="match status" value="2"/>
</dbReference>
<evidence type="ECO:0000256" key="3">
    <source>
        <dbReference type="ARBA" id="ARBA00022723"/>
    </source>
</evidence>
<evidence type="ECO:0000256" key="4">
    <source>
        <dbReference type="ARBA" id="ARBA00022827"/>
    </source>
</evidence>
<dbReference type="Gene3D" id="4.10.240.10">
    <property type="entry name" value="Zn(2)-C6 fungal-type DNA-binding domain"/>
    <property type="match status" value="1"/>
</dbReference>
<dbReference type="GO" id="GO:0050661">
    <property type="term" value="F:NADP binding"/>
    <property type="evidence" value="ECO:0007669"/>
    <property type="project" value="InterPro"/>
</dbReference>
<dbReference type="InterPro" id="IPR036188">
    <property type="entry name" value="FAD/NAD-bd_sf"/>
</dbReference>
<dbReference type="CDD" id="cd00067">
    <property type="entry name" value="GAL4"/>
    <property type="match status" value="1"/>
</dbReference>
<evidence type="ECO:0000313" key="10">
    <source>
        <dbReference type="Proteomes" id="UP000800041"/>
    </source>
</evidence>
<proteinExistence type="inferred from homology"/>
<dbReference type="OrthoDB" id="74360at2759"/>
<dbReference type="GO" id="GO:0006351">
    <property type="term" value="P:DNA-templated transcription"/>
    <property type="evidence" value="ECO:0007669"/>
    <property type="project" value="InterPro"/>
</dbReference>
<dbReference type="PANTHER" id="PTHR42877">
    <property type="entry name" value="L-ORNITHINE N(5)-MONOOXYGENASE-RELATED"/>
    <property type="match status" value="1"/>
</dbReference>
<protein>
    <submittedName>
        <fullName evidence="9">FAD/NAD(P)-binding domain-containing protein</fullName>
    </submittedName>
</protein>
<dbReference type="Pfam" id="PF00172">
    <property type="entry name" value="Zn_clus"/>
    <property type="match status" value="1"/>
</dbReference>
<gene>
    <name evidence="9" type="ORF">K402DRAFT_448754</name>
</gene>
<dbReference type="GO" id="GO:0003677">
    <property type="term" value="F:DNA binding"/>
    <property type="evidence" value="ECO:0007669"/>
    <property type="project" value="InterPro"/>
</dbReference>
<dbReference type="InterPro" id="IPR007219">
    <property type="entry name" value="XnlR_reg_dom"/>
</dbReference>
<dbReference type="SUPFAM" id="SSF57701">
    <property type="entry name" value="Zn2/Cys6 DNA-binding domain"/>
    <property type="match status" value="1"/>
</dbReference>
<feature type="compositionally biased region" description="Polar residues" evidence="7">
    <location>
        <begin position="570"/>
        <end position="579"/>
    </location>
</feature>
<evidence type="ECO:0000256" key="1">
    <source>
        <dbReference type="ARBA" id="ARBA00010139"/>
    </source>
</evidence>
<evidence type="ECO:0000313" key="9">
    <source>
        <dbReference type="EMBL" id="KAF1982399.1"/>
    </source>
</evidence>
<dbReference type="Gene3D" id="3.50.50.60">
    <property type="entry name" value="FAD/NAD(P)-binding domain"/>
    <property type="match status" value="2"/>
</dbReference>
<keyword evidence="6" id="KW-0539">Nucleus</keyword>
<evidence type="ECO:0000256" key="6">
    <source>
        <dbReference type="ARBA" id="ARBA00023242"/>
    </source>
</evidence>
<dbReference type="EMBL" id="ML977185">
    <property type="protein sequence ID" value="KAF1982399.1"/>
    <property type="molecule type" value="Genomic_DNA"/>
</dbReference>
<dbReference type="PANTHER" id="PTHR42877:SF10">
    <property type="entry name" value="L-ORNITHINE N(5)-OXYGENASE"/>
    <property type="match status" value="1"/>
</dbReference>
<sequence length="835" mass="93992">MEKEGVPSFSRVACIGTGLSGVALGAQLKRWYGIDDIKFFDRHGTNGGTWSINQYPGCACDIPSALYSYSFEKNPNWTKRLTPNSEMKAYVDGVVEKHNLRGKMVFATEVKRCVWSDQSQTWTLFVRNVQTGHEYRHQAQILFSAAGQLVEPKPCEIQGHETFKGAIFHSARWNQEANLAGKNVVVIGNGCTAAQIVPSLAPRVKSLTQLIRSKHWICPGTNLNYGAFSRWAFKYIPFALALHRFQIFMLLETDFVSFYMNWLGSWLRKRQRITVEKFMREAGPAKYHDILIPDFDFGCKRRIFDDGYMKSLHRDNVTLSDEKILEIVPDGIKTSRGFVPADVIVLATGFKTNDFLEKVEVVGQKNRTLKEHWADYPGPEAYNCTTMSGFPNFFLLLGPNAATGHTSALMASENTINYALRVSKSVLTGKARSVELKEEAEKKYVYALQAALKGRVWSAGCKTWYVNDNEWNAMAYPWSQAHFWYRSLFPVWSDWTIKRALRRRIAMACHPCRERKARCDGGKPVCSTCQRRGFPQSRCIYQSENSRTASSDAYVHPSVLVPWLEERSATSKSPSQAQSAPEPHSPQDAQGAATRESGEYYGSSSAASLMRLACSSVQSSRRSCSHTSPSTLSSAPLVAISRNVQPNLAFDVCLPPRTLADHLLQRYWDRVHCLYPFIHRPCFQTAYESLWQSSPKPAWQSNGLDVGLGGSSNAGPNSASFNAALNIMFALGCHFADLRPAERSLMAQKFFNRSKRFVGLDFLDENNMGVVQALLMRVLYLQSTPYPSRCWISTGVAYRIAQGLGLHTDSVGPTTTFWEVEMRRRVWHSCVMMDG</sequence>
<feature type="domain" description="Zn(2)-C6 fungal-type" evidence="8">
    <location>
        <begin position="508"/>
        <end position="541"/>
    </location>
</feature>
<dbReference type="Pfam" id="PF00743">
    <property type="entry name" value="FMO-like"/>
    <property type="match status" value="1"/>
</dbReference>
<name>A0A6G1GNR7_9PEZI</name>
<keyword evidence="4" id="KW-0274">FAD</keyword>
<dbReference type="SMART" id="SM00066">
    <property type="entry name" value="GAL4"/>
    <property type="match status" value="1"/>
</dbReference>
<dbReference type="InterPro" id="IPR036864">
    <property type="entry name" value="Zn2-C6_fun-type_DNA-bd_sf"/>
</dbReference>
<keyword evidence="10" id="KW-1185">Reference proteome</keyword>
<dbReference type="InterPro" id="IPR051209">
    <property type="entry name" value="FAD-bind_Monooxygenase_sf"/>
</dbReference>
<dbReference type="GO" id="GO:0000981">
    <property type="term" value="F:DNA-binding transcription factor activity, RNA polymerase II-specific"/>
    <property type="evidence" value="ECO:0007669"/>
    <property type="project" value="InterPro"/>
</dbReference>
<reference evidence="9" key="1">
    <citation type="journal article" date="2020" name="Stud. Mycol.">
        <title>101 Dothideomycetes genomes: a test case for predicting lifestyles and emergence of pathogens.</title>
        <authorList>
            <person name="Haridas S."/>
            <person name="Albert R."/>
            <person name="Binder M."/>
            <person name="Bloem J."/>
            <person name="Labutti K."/>
            <person name="Salamov A."/>
            <person name="Andreopoulos B."/>
            <person name="Baker S."/>
            <person name="Barry K."/>
            <person name="Bills G."/>
            <person name="Bluhm B."/>
            <person name="Cannon C."/>
            <person name="Castanera R."/>
            <person name="Culley D."/>
            <person name="Daum C."/>
            <person name="Ezra D."/>
            <person name="Gonzalez J."/>
            <person name="Henrissat B."/>
            <person name="Kuo A."/>
            <person name="Liang C."/>
            <person name="Lipzen A."/>
            <person name="Lutzoni F."/>
            <person name="Magnuson J."/>
            <person name="Mondo S."/>
            <person name="Nolan M."/>
            <person name="Ohm R."/>
            <person name="Pangilinan J."/>
            <person name="Park H.-J."/>
            <person name="Ramirez L."/>
            <person name="Alfaro M."/>
            <person name="Sun H."/>
            <person name="Tritt A."/>
            <person name="Yoshinaga Y."/>
            <person name="Zwiers L.-H."/>
            <person name="Turgeon B."/>
            <person name="Goodwin S."/>
            <person name="Spatafora J."/>
            <person name="Crous P."/>
            <person name="Grigoriev I."/>
        </authorList>
    </citation>
    <scope>NUCLEOTIDE SEQUENCE</scope>
    <source>
        <strain evidence="9">CBS 113979</strain>
    </source>
</reference>
<organism evidence="9 10">
    <name type="scientific">Aulographum hederae CBS 113979</name>
    <dbReference type="NCBI Taxonomy" id="1176131"/>
    <lineage>
        <taxon>Eukaryota</taxon>
        <taxon>Fungi</taxon>
        <taxon>Dikarya</taxon>
        <taxon>Ascomycota</taxon>
        <taxon>Pezizomycotina</taxon>
        <taxon>Dothideomycetes</taxon>
        <taxon>Pleosporomycetidae</taxon>
        <taxon>Aulographales</taxon>
        <taxon>Aulographaceae</taxon>
    </lineage>
</organism>
<dbReference type="CDD" id="cd12148">
    <property type="entry name" value="fungal_TF_MHR"/>
    <property type="match status" value="1"/>
</dbReference>
<keyword evidence="5" id="KW-0560">Oxidoreductase</keyword>
<accession>A0A6G1GNR7</accession>
<dbReference type="GO" id="GO:0008270">
    <property type="term" value="F:zinc ion binding"/>
    <property type="evidence" value="ECO:0007669"/>
    <property type="project" value="InterPro"/>
</dbReference>
<dbReference type="GO" id="GO:0004499">
    <property type="term" value="F:N,N-dimethylaniline monooxygenase activity"/>
    <property type="evidence" value="ECO:0007669"/>
    <property type="project" value="InterPro"/>
</dbReference>
<dbReference type="Pfam" id="PF04082">
    <property type="entry name" value="Fungal_trans"/>
    <property type="match status" value="1"/>
</dbReference>
<evidence type="ECO:0000256" key="5">
    <source>
        <dbReference type="ARBA" id="ARBA00023002"/>
    </source>
</evidence>
<dbReference type="InterPro" id="IPR001138">
    <property type="entry name" value="Zn2Cys6_DnaBD"/>
</dbReference>
<comment type="similarity">
    <text evidence="1">Belongs to the FAD-binding monooxygenase family.</text>
</comment>
<dbReference type="Pfam" id="PF13450">
    <property type="entry name" value="NAD_binding_8"/>
    <property type="match status" value="1"/>
</dbReference>
<evidence type="ECO:0000256" key="7">
    <source>
        <dbReference type="SAM" id="MobiDB-lite"/>
    </source>
</evidence>
<evidence type="ECO:0000256" key="2">
    <source>
        <dbReference type="ARBA" id="ARBA00022630"/>
    </source>
</evidence>
<keyword evidence="3" id="KW-0479">Metal-binding</keyword>
<dbReference type="InterPro" id="IPR020946">
    <property type="entry name" value="Flavin_mOase-like"/>
</dbReference>
<dbReference type="Proteomes" id="UP000800041">
    <property type="component" value="Unassembled WGS sequence"/>
</dbReference>
<evidence type="ECO:0000259" key="8">
    <source>
        <dbReference type="PROSITE" id="PS50048"/>
    </source>
</evidence>
<dbReference type="GO" id="GO:0050660">
    <property type="term" value="F:flavin adenine dinucleotide binding"/>
    <property type="evidence" value="ECO:0007669"/>
    <property type="project" value="InterPro"/>
</dbReference>